<comment type="caution">
    <text evidence="7">The sequence shown here is derived from an EMBL/GenBank/DDBJ whole genome shotgun (WGS) entry which is preliminary data.</text>
</comment>
<name>A0ABP0KBD1_9DINO</name>
<dbReference type="SUPFAM" id="SSF81606">
    <property type="entry name" value="PP2C-like"/>
    <property type="match status" value="1"/>
</dbReference>
<keyword evidence="8" id="KW-1185">Reference proteome</keyword>
<dbReference type="InterPro" id="IPR001932">
    <property type="entry name" value="PPM-type_phosphatase-like_dom"/>
</dbReference>
<dbReference type="Pfam" id="PF00481">
    <property type="entry name" value="PP2C"/>
    <property type="match status" value="1"/>
</dbReference>
<gene>
    <name evidence="7" type="ORF">SCF082_LOCUS16247</name>
</gene>
<evidence type="ECO:0000256" key="1">
    <source>
        <dbReference type="ARBA" id="ARBA00004170"/>
    </source>
</evidence>
<protein>
    <submittedName>
        <fullName evidence="7">Probable protein phosphatase 2C 35 (AtPP2C35)</fullName>
    </submittedName>
</protein>
<dbReference type="PANTHER" id="PTHR47992">
    <property type="entry name" value="PROTEIN PHOSPHATASE"/>
    <property type="match status" value="1"/>
</dbReference>
<proteinExistence type="inferred from homology"/>
<dbReference type="PROSITE" id="PS51746">
    <property type="entry name" value="PPM_2"/>
    <property type="match status" value="1"/>
</dbReference>
<accession>A0ABP0KBD1</accession>
<feature type="non-terminal residue" evidence="7">
    <location>
        <position position="1"/>
    </location>
</feature>
<dbReference type="PROSITE" id="PS01032">
    <property type="entry name" value="PPM_1"/>
    <property type="match status" value="1"/>
</dbReference>
<evidence type="ECO:0000256" key="4">
    <source>
        <dbReference type="ARBA" id="ARBA00022912"/>
    </source>
</evidence>
<organism evidence="7 8">
    <name type="scientific">Durusdinium trenchii</name>
    <dbReference type="NCBI Taxonomy" id="1381693"/>
    <lineage>
        <taxon>Eukaryota</taxon>
        <taxon>Sar</taxon>
        <taxon>Alveolata</taxon>
        <taxon>Dinophyceae</taxon>
        <taxon>Suessiales</taxon>
        <taxon>Symbiodiniaceae</taxon>
        <taxon>Durusdinium</taxon>
    </lineage>
</organism>
<dbReference type="EMBL" id="CAXAMM010010513">
    <property type="protein sequence ID" value="CAK9023523.1"/>
    <property type="molecule type" value="Genomic_DNA"/>
</dbReference>
<comment type="subcellular location">
    <subcellularLocation>
        <location evidence="1">Membrane</location>
        <topology evidence="1">Peripheral membrane protein</topology>
    </subcellularLocation>
</comment>
<sequence length="339" mass="37627">PAMGCLFGKPKKGDPNATLELLPCEKNAPKVAVRGVVTEQDDQQDGFAPKKATTEGVPGILKRAAVGYVCRKGLKPESPSQDDFCIFHTKFATLVGVFDGHGPYGHHLANYVQEILPREFLQSQHFKQNDVEKALKDAFAATQKRCLESQEERGFDCSLSGTTATMAFVRKNVVYIANVGDSTGILARKAVAGKVFTWEQLTRVHRLSDDEEKQRVEESGGEVKRLDGDLPQRLFLKNQLYPGLINSRSLGDTIGTSCGVISDADVRRIEFREKELFMLICSDGVWEFFEMQEAVDLVAPFGKAKAQEAAEALAKEAWKRWIQEEGNVVDDITVIVCWL</sequence>
<dbReference type="CDD" id="cd00143">
    <property type="entry name" value="PP2Cc"/>
    <property type="match status" value="1"/>
</dbReference>
<dbReference type="InterPro" id="IPR015655">
    <property type="entry name" value="PP2C"/>
</dbReference>
<dbReference type="Proteomes" id="UP001642464">
    <property type="component" value="Unassembled WGS sequence"/>
</dbReference>
<keyword evidence="3 5" id="KW-0378">Hydrolase</keyword>
<evidence type="ECO:0000313" key="8">
    <source>
        <dbReference type="Proteomes" id="UP001642464"/>
    </source>
</evidence>
<evidence type="ECO:0000259" key="6">
    <source>
        <dbReference type="PROSITE" id="PS51746"/>
    </source>
</evidence>
<evidence type="ECO:0000256" key="3">
    <source>
        <dbReference type="ARBA" id="ARBA00022801"/>
    </source>
</evidence>
<dbReference type="InterPro" id="IPR000222">
    <property type="entry name" value="PP2C_BS"/>
</dbReference>
<keyword evidence="4 5" id="KW-0904">Protein phosphatase</keyword>
<dbReference type="SMART" id="SM00332">
    <property type="entry name" value="PP2Cc"/>
    <property type="match status" value="1"/>
</dbReference>
<evidence type="ECO:0000256" key="2">
    <source>
        <dbReference type="ARBA" id="ARBA00022723"/>
    </source>
</evidence>
<evidence type="ECO:0000256" key="5">
    <source>
        <dbReference type="RuleBase" id="RU003465"/>
    </source>
</evidence>
<reference evidence="7 8" key="1">
    <citation type="submission" date="2024-02" db="EMBL/GenBank/DDBJ databases">
        <authorList>
            <person name="Chen Y."/>
            <person name="Shah S."/>
            <person name="Dougan E. K."/>
            <person name="Thang M."/>
            <person name="Chan C."/>
        </authorList>
    </citation>
    <scope>NUCLEOTIDE SEQUENCE [LARGE SCALE GENOMIC DNA]</scope>
</reference>
<evidence type="ECO:0000313" key="7">
    <source>
        <dbReference type="EMBL" id="CAK9023523.1"/>
    </source>
</evidence>
<dbReference type="Gene3D" id="3.60.40.10">
    <property type="entry name" value="PPM-type phosphatase domain"/>
    <property type="match status" value="1"/>
</dbReference>
<dbReference type="InterPro" id="IPR036457">
    <property type="entry name" value="PPM-type-like_dom_sf"/>
</dbReference>
<keyword evidence="2" id="KW-0479">Metal-binding</keyword>
<comment type="similarity">
    <text evidence="5">Belongs to the PP2C family.</text>
</comment>
<feature type="domain" description="PPM-type phosphatase" evidence="6">
    <location>
        <begin position="65"/>
        <end position="339"/>
    </location>
</feature>